<dbReference type="SUPFAM" id="SSF50952">
    <property type="entry name" value="Soluble quinoprotein glucose dehydrogenase"/>
    <property type="match status" value="1"/>
</dbReference>
<comment type="caution">
    <text evidence="6">The sequence shown here is derived from an EMBL/GenBank/DDBJ whole genome shotgun (WGS) entry which is preliminary data.</text>
</comment>
<evidence type="ECO:0000256" key="1">
    <source>
        <dbReference type="ARBA" id="ARBA00022574"/>
    </source>
</evidence>
<dbReference type="SUPFAM" id="SSF50998">
    <property type="entry name" value="Quinoprotein alcohol dehydrogenase-like"/>
    <property type="match status" value="1"/>
</dbReference>
<dbReference type="EMBL" id="JAIWYP010000001">
    <property type="protein sequence ID" value="KAH3890890.1"/>
    <property type="molecule type" value="Genomic_DNA"/>
</dbReference>
<evidence type="ECO:0008006" key="8">
    <source>
        <dbReference type="Google" id="ProtNLM"/>
    </source>
</evidence>
<gene>
    <name evidence="6" type="ORF">DPMN_014980</name>
</gene>
<feature type="domain" description="NWD1/2-like winged helix-turn-helix" evidence="5">
    <location>
        <begin position="641"/>
        <end position="754"/>
    </location>
</feature>
<dbReference type="InterPro" id="IPR011041">
    <property type="entry name" value="Quinoprot_gluc/sorb_DH_b-prop"/>
</dbReference>
<dbReference type="Pfam" id="PF25469">
    <property type="entry name" value="WHD_NWD1"/>
    <property type="match status" value="1"/>
</dbReference>
<reference evidence="6" key="2">
    <citation type="submission" date="2020-11" db="EMBL/GenBank/DDBJ databases">
        <authorList>
            <person name="McCartney M.A."/>
            <person name="Auch B."/>
            <person name="Kono T."/>
            <person name="Mallez S."/>
            <person name="Becker A."/>
            <person name="Gohl D.M."/>
            <person name="Silverstein K.A.T."/>
            <person name="Koren S."/>
            <person name="Bechman K.B."/>
            <person name="Herman A."/>
            <person name="Abrahante J.E."/>
            <person name="Garbe J."/>
        </authorList>
    </citation>
    <scope>NUCLEOTIDE SEQUENCE</scope>
    <source>
        <strain evidence="6">Duluth1</strain>
        <tissue evidence="6">Whole animal</tissue>
    </source>
</reference>
<dbReference type="PANTHER" id="PTHR19871:SF14">
    <property type="entry name" value="DUF4062 DOMAIN-CONTAINING PROTEIN"/>
    <property type="match status" value="1"/>
</dbReference>
<dbReference type="Gene3D" id="2.130.10.10">
    <property type="entry name" value="YVTN repeat-like/Quinoprotein amine dehydrogenase"/>
    <property type="match status" value="3"/>
</dbReference>
<dbReference type="InterPro" id="IPR011047">
    <property type="entry name" value="Quinoprotein_ADH-like_sf"/>
</dbReference>
<name>A0A9D4NAP1_DREPO</name>
<evidence type="ECO:0000313" key="6">
    <source>
        <dbReference type="EMBL" id="KAH3890890.1"/>
    </source>
</evidence>
<keyword evidence="7" id="KW-1185">Reference proteome</keyword>
<dbReference type="InterPro" id="IPR015943">
    <property type="entry name" value="WD40/YVTN_repeat-like_dom_sf"/>
</dbReference>
<proteinExistence type="predicted"/>
<dbReference type="InterPro" id="IPR052752">
    <property type="entry name" value="NACHT-WD_repeat"/>
</dbReference>
<organism evidence="6 7">
    <name type="scientific">Dreissena polymorpha</name>
    <name type="common">Zebra mussel</name>
    <name type="synonym">Mytilus polymorpha</name>
    <dbReference type="NCBI Taxonomy" id="45954"/>
    <lineage>
        <taxon>Eukaryota</taxon>
        <taxon>Metazoa</taxon>
        <taxon>Spiralia</taxon>
        <taxon>Lophotrochozoa</taxon>
        <taxon>Mollusca</taxon>
        <taxon>Bivalvia</taxon>
        <taxon>Autobranchia</taxon>
        <taxon>Heteroconchia</taxon>
        <taxon>Euheterodonta</taxon>
        <taxon>Imparidentia</taxon>
        <taxon>Neoheterodontei</taxon>
        <taxon>Myida</taxon>
        <taxon>Dreissenoidea</taxon>
        <taxon>Dreissenidae</taxon>
        <taxon>Dreissena</taxon>
    </lineage>
</organism>
<dbReference type="SUPFAM" id="SSF52540">
    <property type="entry name" value="P-loop containing nucleoside triphosphate hydrolases"/>
    <property type="match status" value="1"/>
</dbReference>
<dbReference type="PANTHER" id="PTHR19871">
    <property type="entry name" value="BETA TRANSDUCIN-RELATED PROTEIN"/>
    <property type="match status" value="1"/>
</dbReference>
<evidence type="ECO:0000256" key="2">
    <source>
        <dbReference type="ARBA" id="ARBA00022737"/>
    </source>
</evidence>
<evidence type="ECO:0000313" key="7">
    <source>
        <dbReference type="Proteomes" id="UP000828390"/>
    </source>
</evidence>
<dbReference type="OrthoDB" id="2325716at2759"/>
<feature type="domain" description="NACHT" evidence="4">
    <location>
        <begin position="415"/>
        <end position="584"/>
    </location>
</feature>
<evidence type="ECO:0000259" key="5">
    <source>
        <dbReference type="Pfam" id="PF25469"/>
    </source>
</evidence>
<accession>A0A9D4NAP1</accession>
<dbReference type="Proteomes" id="UP000828390">
    <property type="component" value="Unassembled WGS sequence"/>
</dbReference>
<dbReference type="InterPro" id="IPR027417">
    <property type="entry name" value="P-loop_NTPase"/>
</dbReference>
<sequence>MQRPRETRPDLDSGCHFNIRHLEDVTDDGVNGSQGQLNGLSRYQHLHQSDFKVVDGLLRGGVDLERLPCQQAKVVRMFVCSSGQDFEAERNHLFANIYPQVRQYCRENHAVDFQLVDMYWGNTGLPATDPHKMAAVHEELRHCQRTSMGPNFVLFIGQKYGNAHVPTEIAVGEMDKIKAALEKAGHDVDVLDKWFKKEMNGTPQVYCIKESKKGLAHYPEDFAEIVNLLQTGSALADSTLAEKCSTSDFESLVKSGLLDLDRSSRDKNCLVYMRDIQNIGEHLGAKNAGTFVDLCSDTHTWDVGKKGSINVLRNFVEKSITSDNLLKTNISLNGCLLDEDASRKYISEIGRHFFSTVTKMVNERMTSRSSLYKDELLYELSLQWSHVRQCSGPYVSREEMLDAIKSYLLTETDQPLIIVGPRGSGKTSLIAKAASDINEAISNSDISMPTALIVRFVGETNMSRDIQPLLFTLCRQLAYVTRRYSQEVPFEYKYLKNHFIDLVQRGEYGGMLVILIDALDSISSTDNGSKLDWLPPRIASNVKIIITSGSENVDIMRRLENKVEHALTKLPDFNNVMCEELVKKLIMDCSETKKTVWYEEWKRIQTAFSAISSPLYARLVFEQTISQWRPFDEVSKEAIPRSVEEHVCHLFEALEKRHGAVPVQRMLGYLTAAEGGLSESELDDILSLDDTLLNEVYLVLNEYPNIRRMPHYFWARLRQDLRPYLTFVHTDGIATVQWRYKTMALVAKERYRTNGDGRIIEMFSNMADYFLGTWSDTKMKPFKHPAKMMALYKRVDSYDAQCRHVPSQPMSFGNYMLFNNRKLDLLPKLLVKCQRYDCLKSSVFCNYEWIASKLHTTSVQRVITAFDVHLDRETKLVADALRMSKSALRVKPDALAIELIGRLLPHIHKYPYIRDLIRQCDLDVQRCCPLVPNCQIYSAPGGPLQYECDVSAGNNGSPIDIDVFSNADGILLFAKPSYSQRLRVWELTNGEERPDIMLPVGTVKPSKDGKYFNILLENGKLKVFKADTGILHGEMEYGPGKISHVSVSSRYLVLVLFKGSGPYVFDIDRSELLHKFTYHTHAAAIHDSERYIAFNAERSILLYELPTMERRCVGTASDVAHDIIFVNDQPKCYVLTKTKLLETIVFDVINRRTSTKSILTDMEAKECIPSNSKKLMIVRCSKTLHVVDTIKDTVRSRLQKLPTGVFIDNSSQFSGAGFTRDDKLIVAARYTYLIVWDAETCSPVRVLQSDVSPMEKIFTSESANKVVTLLKNHTFQVWDLDNLDQDTDHAVEIHDNAVASLAVSFDTGYITSHDSKTPDARLVCLKSGKLVDTLQHSENSLDRLVEVVMSSDGAYAVTRARIAVDPNGLCSLTLDAVTDDVMWEVETASKVFHAISNRYIAFSPGYSNAAFVTCAFYNRCDWSENIYNVFIVHPETSTNYTIDFPCNTEFVAPPRIVDAEDTGYFVAVVQTSDIKDKQGKQETVRRNDVYLLMQKLNADHNPEDLCCVRVQSLSKEVGPTDAFIDIITVRDEMVLAVYGKDVGSYEFVLDKGILPPKIVRKGAFLYNVQYKTVMKHFPEFLDINSNIKDIQISSQSSIIVDGDMRVFNYENNSFHRQLKSCSFAQGTAKLVLDGRYIVGIAEDKRQIVVIRTNDDKVLGSVFVHGRATCLAVSTDDRTVVVGCDDGRIMILSVILEFADPLKEHIQHLHSRRDDEFQETLITNDIRRLSLTTPDQHRLSALLRQKAREETRRPPSYTTLERGVTISRQSNRRKDNASCSQQ</sequence>
<protein>
    <recommendedName>
        <fullName evidence="8">NACHT domain-containing protein</fullName>
    </recommendedName>
</protein>
<dbReference type="Pfam" id="PF05729">
    <property type="entry name" value="NACHT"/>
    <property type="match status" value="1"/>
</dbReference>
<dbReference type="Gene3D" id="3.40.50.300">
    <property type="entry name" value="P-loop containing nucleotide triphosphate hydrolases"/>
    <property type="match status" value="1"/>
</dbReference>
<keyword evidence="2" id="KW-0677">Repeat</keyword>
<keyword evidence="1" id="KW-0853">WD repeat</keyword>
<dbReference type="InterPro" id="IPR057588">
    <property type="entry name" value="NWD1/2-like_WH"/>
</dbReference>
<feature type="region of interest" description="Disordered" evidence="3">
    <location>
        <begin position="1746"/>
        <end position="1781"/>
    </location>
</feature>
<evidence type="ECO:0000256" key="3">
    <source>
        <dbReference type="SAM" id="MobiDB-lite"/>
    </source>
</evidence>
<dbReference type="InterPro" id="IPR007111">
    <property type="entry name" value="NACHT_NTPase"/>
</dbReference>
<reference evidence="6" key="1">
    <citation type="journal article" date="2019" name="bioRxiv">
        <title>The Genome of the Zebra Mussel, Dreissena polymorpha: A Resource for Invasive Species Research.</title>
        <authorList>
            <person name="McCartney M.A."/>
            <person name="Auch B."/>
            <person name="Kono T."/>
            <person name="Mallez S."/>
            <person name="Zhang Y."/>
            <person name="Obille A."/>
            <person name="Becker A."/>
            <person name="Abrahante J.E."/>
            <person name="Garbe J."/>
            <person name="Badalamenti J.P."/>
            <person name="Herman A."/>
            <person name="Mangelson H."/>
            <person name="Liachko I."/>
            <person name="Sullivan S."/>
            <person name="Sone E.D."/>
            <person name="Koren S."/>
            <person name="Silverstein K.A.T."/>
            <person name="Beckman K.B."/>
            <person name="Gohl D.M."/>
        </authorList>
    </citation>
    <scope>NUCLEOTIDE SEQUENCE</scope>
    <source>
        <strain evidence="6">Duluth1</strain>
        <tissue evidence="6">Whole animal</tissue>
    </source>
</reference>
<evidence type="ECO:0000259" key="4">
    <source>
        <dbReference type="Pfam" id="PF05729"/>
    </source>
</evidence>